<dbReference type="EMBL" id="CATQJA010002559">
    <property type="protein sequence ID" value="CAJ0571364.1"/>
    <property type="molecule type" value="Genomic_DNA"/>
</dbReference>
<name>A0AA36CM52_9BILA</name>
<comment type="caution">
    <text evidence="2">The sequence shown here is derived from an EMBL/GenBank/DDBJ whole genome shotgun (WGS) entry which is preliminary data.</text>
</comment>
<reference evidence="2" key="1">
    <citation type="submission" date="2023-06" db="EMBL/GenBank/DDBJ databases">
        <authorList>
            <person name="Delattre M."/>
        </authorList>
    </citation>
    <scope>NUCLEOTIDE SEQUENCE</scope>
    <source>
        <strain evidence="2">AF72</strain>
    </source>
</reference>
<organism evidence="2 3">
    <name type="scientific">Mesorhabditis spiculigera</name>
    <dbReference type="NCBI Taxonomy" id="96644"/>
    <lineage>
        <taxon>Eukaryota</taxon>
        <taxon>Metazoa</taxon>
        <taxon>Ecdysozoa</taxon>
        <taxon>Nematoda</taxon>
        <taxon>Chromadorea</taxon>
        <taxon>Rhabditida</taxon>
        <taxon>Rhabditina</taxon>
        <taxon>Rhabditomorpha</taxon>
        <taxon>Rhabditoidea</taxon>
        <taxon>Rhabditidae</taxon>
        <taxon>Mesorhabditinae</taxon>
        <taxon>Mesorhabditis</taxon>
    </lineage>
</organism>
<dbReference type="Proteomes" id="UP001177023">
    <property type="component" value="Unassembled WGS sequence"/>
</dbReference>
<evidence type="ECO:0000256" key="1">
    <source>
        <dbReference type="SAM" id="MobiDB-lite"/>
    </source>
</evidence>
<protein>
    <submittedName>
        <fullName evidence="2">Uncharacterized protein</fullName>
    </submittedName>
</protein>
<evidence type="ECO:0000313" key="3">
    <source>
        <dbReference type="Proteomes" id="UP001177023"/>
    </source>
</evidence>
<proteinExistence type="predicted"/>
<sequence>MLQYEQQLWQQLYQRRPAPTSLRQLFAGDTLPDRFVTGVLESLPDGALFKHEYPGIVKTSVETLGKITAKKEKYSPTLPVEDLDLTPEYDPDSSFSPVPSQQTMTPPVDFTDDGGLDMDD</sequence>
<keyword evidence="3" id="KW-1185">Reference proteome</keyword>
<gene>
    <name evidence="2" type="ORF">MSPICULIGERA_LOCUS9773</name>
</gene>
<feature type="region of interest" description="Disordered" evidence="1">
    <location>
        <begin position="76"/>
        <end position="120"/>
    </location>
</feature>
<accession>A0AA36CM52</accession>
<feature type="compositionally biased region" description="Acidic residues" evidence="1">
    <location>
        <begin position="110"/>
        <end position="120"/>
    </location>
</feature>
<feature type="compositionally biased region" description="Acidic residues" evidence="1">
    <location>
        <begin position="81"/>
        <end position="91"/>
    </location>
</feature>
<dbReference type="AlphaFoldDB" id="A0AA36CM52"/>
<feature type="compositionally biased region" description="Polar residues" evidence="1">
    <location>
        <begin position="93"/>
        <end position="105"/>
    </location>
</feature>
<evidence type="ECO:0000313" key="2">
    <source>
        <dbReference type="EMBL" id="CAJ0571364.1"/>
    </source>
</evidence>
<feature type="non-terminal residue" evidence="2">
    <location>
        <position position="1"/>
    </location>
</feature>